<dbReference type="PATRIC" id="fig|1150469.3.peg.2859"/>
<organism evidence="4 5">
    <name type="scientific">Pararhodospirillum photometricum DSM 122</name>
    <dbReference type="NCBI Taxonomy" id="1150469"/>
    <lineage>
        <taxon>Bacteria</taxon>
        <taxon>Pseudomonadati</taxon>
        <taxon>Pseudomonadota</taxon>
        <taxon>Alphaproteobacteria</taxon>
        <taxon>Rhodospirillales</taxon>
        <taxon>Rhodospirillaceae</taxon>
        <taxon>Pararhodospirillum</taxon>
    </lineage>
</organism>
<gene>
    <name evidence="4" type="ORF">RSPPHO_02514</name>
</gene>
<evidence type="ECO:0000313" key="5">
    <source>
        <dbReference type="Proteomes" id="UP000033220"/>
    </source>
</evidence>
<feature type="binding site" evidence="2">
    <location>
        <position position="302"/>
    </location>
    <ligand>
        <name>Zn(2+)</name>
        <dbReference type="ChEBI" id="CHEBI:29105"/>
        <note>catalytic</note>
    </ligand>
</feature>
<dbReference type="Gene3D" id="1.10.1370.30">
    <property type="match status" value="1"/>
</dbReference>
<comment type="catalytic activity">
    <reaction evidence="1">
        <text>Release of a C-terminal amino acid with broad specificity, except for -Pro.</text>
        <dbReference type="EC" id="3.4.17.19"/>
    </reaction>
</comment>
<dbReference type="PRINTS" id="PR00998">
    <property type="entry name" value="CRBOXYPTASET"/>
</dbReference>
<proteinExistence type="inferred from homology"/>
<dbReference type="CDD" id="cd06460">
    <property type="entry name" value="M32_Taq"/>
    <property type="match status" value="1"/>
</dbReference>
<keyword evidence="1 2" id="KW-0479">Metal-binding</keyword>
<dbReference type="PROSITE" id="PS52034">
    <property type="entry name" value="PEPTIDASE_M32"/>
    <property type="match status" value="1"/>
</dbReference>
<dbReference type="eggNOG" id="COG2317">
    <property type="taxonomic scope" value="Bacteria"/>
</dbReference>
<accession>H6SMK5</accession>
<evidence type="ECO:0000256" key="3">
    <source>
        <dbReference type="PIRSR" id="PIRSR006615-2"/>
    </source>
</evidence>
<dbReference type="KEGG" id="rpm:RSPPHO_02514"/>
<name>H6SMK5_PARPM</name>
<keyword evidence="1 4" id="KW-0378">Hydrolase</keyword>
<dbReference type="OrthoDB" id="9772308at2"/>
<dbReference type="AlphaFoldDB" id="H6SMK5"/>
<evidence type="ECO:0000256" key="2">
    <source>
        <dbReference type="PIRSR" id="PIRSR006615-1"/>
    </source>
</evidence>
<dbReference type="EC" id="3.4.17.19" evidence="1"/>
<keyword evidence="2" id="KW-0862">Zinc</keyword>
<dbReference type="InterPro" id="IPR001333">
    <property type="entry name" value="Peptidase_M32_Taq"/>
</dbReference>
<feature type="binding site" evidence="2">
    <location>
        <position position="272"/>
    </location>
    <ligand>
        <name>Zn(2+)</name>
        <dbReference type="ChEBI" id="CHEBI:29105"/>
        <note>catalytic</note>
    </ligand>
</feature>
<dbReference type="HOGENOM" id="CLU_032916_1_0_5"/>
<dbReference type="GO" id="GO:0006508">
    <property type="term" value="P:proteolysis"/>
    <property type="evidence" value="ECO:0007669"/>
    <property type="project" value="UniProtKB-UniRule"/>
</dbReference>
<dbReference type="PANTHER" id="PTHR34217:SF1">
    <property type="entry name" value="CARBOXYPEPTIDASE 1"/>
    <property type="match status" value="1"/>
</dbReference>
<dbReference type="GO" id="GO:0046872">
    <property type="term" value="F:metal ion binding"/>
    <property type="evidence" value="ECO:0007669"/>
    <property type="project" value="UniProtKB-KW"/>
</dbReference>
<keyword evidence="1" id="KW-0482">Metalloprotease</keyword>
<dbReference type="PIRSF" id="PIRSF006615">
    <property type="entry name" value="Zn_crbxpep_Taq"/>
    <property type="match status" value="1"/>
</dbReference>
<keyword evidence="5" id="KW-1185">Reference proteome</keyword>
<feature type="active site" description="Proton donor/acceptor" evidence="3">
    <location>
        <position position="273"/>
    </location>
</feature>
<dbReference type="RefSeq" id="WP_014415771.1">
    <property type="nucleotide sequence ID" value="NC_017059.1"/>
</dbReference>
<dbReference type="EMBL" id="HE663493">
    <property type="protein sequence ID" value="CCG09140.1"/>
    <property type="molecule type" value="Genomic_DNA"/>
</dbReference>
<dbReference type="Pfam" id="PF02074">
    <property type="entry name" value="Peptidase_M32"/>
    <property type="match status" value="1"/>
</dbReference>
<keyword evidence="1 4" id="KW-0121">Carboxypeptidase</keyword>
<dbReference type="SUPFAM" id="SSF55486">
    <property type="entry name" value="Metalloproteases ('zincins'), catalytic domain"/>
    <property type="match status" value="1"/>
</dbReference>
<comment type="function">
    <text evidence="1">Broad specificity carboxypetidase that releases amino acids sequentially from the C-terminus, including neutral, aromatic, polar and basic residues.</text>
</comment>
<sequence>MPSPIPPAAAALLERFGRLSALEDALSILQWDRAAMMPEGAAPERATQLAVLSGLHHELLTAPDLPDLLAAAEAAAWEGVPDAVWHQANLAEIRRRHAHATALPRALVEALSHASSTCEAIWRGARQDSDFKAVQPALETLLGLVRQSAEAKAAALGTGLYDALLDEYEPGGSIARIDALFADLETFLPAFLDEVLAHQARVGAPPRPQGPFPRALQESLGRATMAQMGFDFRHGRLDVSTHPFCGGTPGDVRLTTRYDEEDFLSALFGVIHETGHALYEQGLPEAWRTQPVGRARGMSMHESQSLLWEMQVGRSRAWLAHAVPLWRAHFGRSGPAWEVDAVRRAVTRVERGFIRVEADEVTYPAHVIVRTRLERALIAGDLAVADLPGAWGDLMERLLGVRPPDDRRGCLQDIHWYDGAWGYFPTYTLGAMTAAQLFSAAQEAEPGIPAALAEGDGRPLLDWLRRMVHARASVLSTDALLTEATGRPLDAAVFKAHLRRRYLDEA</sequence>
<protein>
    <recommendedName>
        <fullName evidence="1">Metal-dependent carboxypeptidase</fullName>
        <ecNumber evidence="1">3.4.17.19</ecNumber>
    </recommendedName>
</protein>
<dbReference type="PANTHER" id="PTHR34217">
    <property type="entry name" value="METAL-DEPENDENT CARBOXYPEPTIDASE"/>
    <property type="match status" value="1"/>
</dbReference>
<evidence type="ECO:0000313" key="4">
    <source>
        <dbReference type="EMBL" id="CCG09140.1"/>
    </source>
</evidence>
<reference evidence="4 5" key="1">
    <citation type="submission" date="2012-02" db="EMBL/GenBank/DDBJ databases">
        <title>Shotgun genome sequence of Phaeospirillum photometricum DSM 122.</title>
        <authorList>
            <person name="Duquesne K."/>
            <person name="Sturgis J."/>
        </authorList>
    </citation>
    <scope>NUCLEOTIDE SEQUENCE [LARGE SCALE GENOMIC DNA]</scope>
    <source>
        <strain evidence="5">DSM122</strain>
    </source>
</reference>
<comment type="cofactor">
    <cofactor evidence="2">
        <name>Zn(2+)</name>
        <dbReference type="ChEBI" id="CHEBI:29105"/>
    </cofactor>
    <text evidence="2">Binds 1 zinc ion per subunit.</text>
</comment>
<dbReference type="Proteomes" id="UP000033220">
    <property type="component" value="Chromosome DSM 122"/>
</dbReference>
<comment type="similarity">
    <text evidence="1">Belongs to the peptidase M32 family.</text>
</comment>
<feature type="binding site" evidence="2">
    <location>
        <position position="276"/>
    </location>
    <ligand>
        <name>Zn(2+)</name>
        <dbReference type="ChEBI" id="CHEBI:29105"/>
        <note>catalytic</note>
    </ligand>
</feature>
<evidence type="ECO:0000256" key="1">
    <source>
        <dbReference type="PIRNR" id="PIRNR006615"/>
    </source>
</evidence>
<dbReference type="STRING" id="1150469.RSPPHO_02514"/>
<dbReference type="GO" id="GO:0004181">
    <property type="term" value="F:metallocarboxypeptidase activity"/>
    <property type="evidence" value="ECO:0007669"/>
    <property type="project" value="UniProtKB-UniRule"/>
</dbReference>
<keyword evidence="1" id="KW-0645">Protease</keyword>